<proteinExistence type="predicted"/>
<dbReference type="AlphaFoldDB" id="A0A2H3BQ69"/>
<feature type="compositionally biased region" description="Pro residues" evidence="1">
    <location>
        <begin position="70"/>
        <end position="98"/>
    </location>
</feature>
<gene>
    <name evidence="2" type="ORF">ARMSODRAFT_1016785</name>
</gene>
<accession>A0A2H3BQ69</accession>
<name>A0A2H3BQ69_9AGAR</name>
<evidence type="ECO:0000313" key="3">
    <source>
        <dbReference type="Proteomes" id="UP000218334"/>
    </source>
</evidence>
<organism evidence="2 3">
    <name type="scientific">Armillaria solidipes</name>
    <dbReference type="NCBI Taxonomy" id="1076256"/>
    <lineage>
        <taxon>Eukaryota</taxon>
        <taxon>Fungi</taxon>
        <taxon>Dikarya</taxon>
        <taxon>Basidiomycota</taxon>
        <taxon>Agaricomycotina</taxon>
        <taxon>Agaricomycetes</taxon>
        <taxon>Agaricomycetidae</taxon>
        <taxon>Agaricales</taxon>
        <taxon>Marasmiineae</taxon>
        <taxon>Physalacriaceae</taxon>
        <taxon>Armillaria</taxon>
    </lineage>
</organism>
<evidence type="ECO:0000256" key="1">
    <source>
        <dbReference type="SAM" id="MobiDB-lite"/>
    </source>
</evidence>
<dbReference type="PRINTS" id="PR01217">
    <property type="entry name" value="PRICHEXTENSN"/>
</dbReference>
<dbReference type="STRING" id="1076256.A0A2H3BQ69"/>
<dbReference type="Proteomes" id="UP000218334">
    <property type="component" value="Unassembled WGS sequence"/>
</dbReference>
<dbReference type="EMBL" id="KZ293423">
    <property type="protein sequence ID" value="PBK71790.1"/>
    <property type="molecule type" value="Genomic_DNA"/>
</dbReference>
<protein>
    <submittedName>
        <fullName evidence="2">Uncharacterized protein</fullName>
    </submittedName>
</protein>
<sequence length="340" mass="37700">MANQPPIFCYLVDGLNNIIGTSDGSVQSYGDATIQNKWCGWQPTYKSPSHPNPSSEHESCPSPSSITSTPSPPPLPPCPPPPPPPPYQPVLPRPLPIPPALPNAPPTYATLPNAPLQYIQPAAPYIPQQIPQPYVYIPTHNTSEPSFPTTTHIPELKSRADWGAWNLGVLNVLTSRQLNTHICDPPSPLVPHDPFNTPSYPPVLNKYSPPQHYQEWVNWHKKDAVMYRVLTARLLRSIIGMLPLQNNPVTGTRCTAREAYQSLRRRYGGGNIQYALLEHKKLAMTNCTLIAGILTFVQNWLALAQTLKETAGYPLSYATLSVDFVNMLLGQYSEHRNKIA</sequence>
<reference evidence="3" key="1">
    <citation type="journal article" date="2017" name="Nat. Ecol. Evol.">
        <title>Genome expansion and lineage-specific genetic innovations in the forest pathogenic fungi Armillaria.</title>
        <authorList>
            <person name="Sipos G."/>
            <person name="Prasanna A.N."/>
            <person name="Walter M.C."/>
            <person name="O'Connor E."/>
            <person name="Balint B."/>
            <person name="Krizsan K."/>
            <person name="Kiss B."/>
            <person name="Hess J."/>
            <person name="Varga T."/>
            <person name="Slot J."/>
            <person name="Riley R."/>
            <person name="Boka B."/>
            <person name="Rigling D."/>
            <person name="Barry K."/>
            <person name="Lee J."/>
            <person name="Mihaltcheva S."/>
            <person name="LaButti K."/>
            <person name="Lipzen A."/>
            <person name="Waldron R."/>
            <person name="Moloney N.M."/>
            <person name="Sperisen C."/>
            <person name="Kredics L."/>
            <person name="Vagvoelgyi C."/>
            <person name="Patrignani A."/>
            <person name="Fitzpatrick D."/>
            <person name="Nagy I."/>
            <person name="Doyle S."/>
            <person name="Anderson J.B."/>
            <person name="Grigoriev I.V."/>
            <person name="Gueldener U."/>
            <person name="Muensterkoetter M."/>
            <person name="Nagy L.G."/>
        </authorList>
    </citation>
    <scope>NUCLEOTIDE SEQUENCE [LARGE SCALE GENOMIC DNA]</scope>
    <source>
        <strain evidence="3">28-4</strain>
    </source>
</reference>
<feature type="region of interest" description="Disordered" evidence="1">
    <location>
        <begin position="45"/>
        <end position="98"/>
    </location>
</feature>
<keyword evidence="3" id="KW-1185">Reference proteome</keyword>
<evidence type="ECO:0000313" key="2">
    <source>
        <dbReference type="EMBL" id="PBK71790.1"/>
    </source>
</evidence>
<feature type="compositionally biased region" description="Low complexity" evidence="1">
    <location>
        <begin position="47"/>
        <end position="69"/>
    </location>
</feature>